<protein>
    <submittedName>
        <fullName evidence="1">Uncharacterized protein</fullName>
    </submittedName>
</protein>
<proteinExistence type="predicted"/>
<dbReference type="EMBL" id="BPLQ01009122">
    <property type="protein sequence ID" value="GIY41879.1"/>
    <property type="molecule type" value="Genomic_DNA"/>
</dbReference>
<dbReference type="Proteomes" id="UP001054837">
    <property type="component" value="Unassembled WGS sequence"/>
</dbReference>
<organism evidence="1 2">
    <name type="scientific">Caerostris darwini</name>
    <dbReference type="NCBI Taxonomy" id="1538125"/>
    <lineage>
        <taxon>Eukaryota</taxon>
        <taxon>Metazoa</taxon>
        <taxon>Ecdysozoa</taxon>
        <taxon>Arthropoda</taxon>
        <taxon>Chelicerata</taxon>
        <taxon>Arachnida</taxon>
        <taxon>Araneae</taxon>
        <taxon>Araneomorphae</taxon>
        <taxon>Entelegynae</taxon>
        <taxon>Araneoidea</taxon>
        <taxon>Araneidae</taxon>
        <taxon>Caerostris</taxon>
    </lineage>
</organism>
<keyword evidence="2" id="KW-1185">Reference proteome</keyword>
<accession>A0AAV4T837</accession>
<dbReference type="AlphaFoldDB" id="A0AAV4T837"/>
<comment type="caution">
    <text evidence="1">The sequence shown here is derived from an EMBL/GenBank/DDBJ whole genome shotgun (WGS) entry which is preliminary data.</text>
</comment>
<gene>
    <name evidence="1" type="ORF">CDAR_33341</name>
</gene>
<evidence type="ECO:0000313" key="2">
    <source>
        <dbReference type="Proteomes" id="UP001054837"/>
    </source>
</evidence>
<evidence type="ECO:0000313" key="1">
    <source>
        <dbReference type="EMBL" id="GIY41879.1"/>
    </source>
</evidence>
<sequence length="100" mass="11839">MNHFPPLFLGDDECAITNIRAFRFSESLFLLQEFQMWQIPRNRDIVFGEKEKERGENGALLNYSLSRGGELKMTPALHRIRFRGPKQKRNRRSAMLKKRT</sequence>
<reference evidence="1 2" key="1">
    <citation type="submission" date="2021-06" db="EMBL/GenBank/DDBJ databases">
        <title>Caerostris darwini draft genome.</title>
        <authorList>
            <person name="Kono N."/>
            <person name="Arakawa K."/>
        </authorList>
    </citation>
    <scope>NUCLEOTIDE SEQUENCE [LARGE SCALE GENOMIC DNA]</scope>
</reference>
<name>A0AAV4T837_9ARAC</name>